<sequence>MEIDKLVGAELDFWTAKAEGLDAELKSLYGQSYCKIAVHDSHGYVVYEPTQNSKLAAEIAFRQCYTLYPHPSLDDRGATRKLWLAEAQWNKTFHGTYVDESPLVAICRLRVAEAIAGKQLVKNF</sequence>
<reference evidence="1 2" key="1">
    <citation type="submission" date="2016-11" db="EMBL/GenBank/DDBJ databases">
        <authorList>
            <person name="Jaros S."/>
            <person name="Januszkiewicz K."/>
            <person name="Wedrychowicz H."/>
        </authorList>
    </citation>
    <scope>NUCLEOTIDE SEQUENCE [LARGE SCALE GENOMIC DNA]</scope>
    <source>
        <strain evidence="1 2">GAS95</strain>
    </source>
</reference>
<evidence type="ECO:0000313" key="2">
    <source>
        <dbReference type="Proteomes" id="UP000185151"/>
    </source>
</evidence>
<dbReference type="AlphaFoldDB" id="A0A1N6KPQ6"/>
<protein>
    <recommendedName>
        <fullName evidence="3">DUF2591 domain-containing protein</fullName>
    </recommendedName>
</protein>
<accession>A0A1N6KPQ6</accession>
<dbReference type="OrthoDB" id="8564427at2"/>
<dbReference type="Proteomes" id="UP000185151">
    <property type="component" value="Unassembled WGS sequence"/>
</dbReference>
<organism evidence="1 2">
    <name type="scientific">Paraburkholderia phenazinium</name>
    <dbReference type="NCBI Taxonomy" id="60549"/>
    <lineage>
        <taxon>Bacteria</taxon>
        <taxon>Pseudomonadati</taxon>
        <taxon>Pseudomonadota</taxon>
        <taxon>Betaproteobacteria</taxon>
        <taxon>Burkholderiales</taxon>
        <taxon>Burkholderiaceae</taxon>
        <taxon>Paraburkholderia</taxon>
    </lineage>
</organism>
<gene>
    <name evidence="1" type="ORF">SAMN05444165_4111</name>
</gene>
<dbReference type="EMBL" id="FSRU01000002">
    <property type="protein sequence ID" value="SIO58347.1"/>
    <property type="molecule type" value="Genomic_DNA"/>
</dbReference>
<evidence type="ECO:0008006" key="3">
    <source>
        <dbReference type="Google" id="ProtNLM"/>
    </source>
</evidence>
<evidence type="ECO:0000313" key="1">
    <source>
        <dbReference type="EMBL" id="SIO58347.1"/>
    </source>
</evidence>
<name>A0A1N6KPQ6_9BURK</name>
<proteinExistence type="predicted"/>
<keyword evidence="2" id="KW-1185">Reference proteome</keyword>
<dbReference type="RefSeq" id="WP_074298656.1">
    <property type="nucleotide sequence ID" value="NZ_FSRU01000002.1"/>
</dbReference>